<dbReference type="AlphaFoldDB" id="A0A078MFQ0"/>
<dbReference type="PATRIC" id="fig|1461581.3.peg.1870"/>
<dbReference type="Pfam" id="PF04077">
    <property type="entry name" value="DsrH"/>
    <property type="match status" value="1"/>
</dbReference>
<dbReference type="InterPro" id="IPR007215">
    <property type="entry name" value="Sulphur_relay_TusB/DsrH"/>
</dbReference>
<dbReference type="NCBIfam" id="TIGR03011">
    <property type="entry name" value="sulf_tusB_dsrH"/>
    <property type="match status" value="1"/>
</dbReference>
<protein>
    <submittedName>
        <fullName evidence="1">DsrH family protein</fullName>
    </submittedName>
</protein>
<evidence type="ECO:0000313" key="1">
    <source>
        <dbReference type="EMBL" id="CEA05115.1"/>
    </source>
</evidence>
<dbReference type="InterPro" id="IPR027396">
    <property type="entry name" value="DsrEFH-like"/>
</dbReference>
<dbReference type="RefSeq" id="WP_044499544.1">
    <property type="nucleotide sequence ID" value="NZ_LK391969.1"/>
</dbReference>
<dbReference type="SUPFAM" id="SSF75169">
    <property type="entry name" value="DsrEFH-like"/>
    <property type="match status" value="1"/>
</dbReference>
<dbReference type="Gene3D" id="3.40.1260.10">
    <property type="entry name" value="DsrEFH-like"/>
    <property type="match status" value="1"/>
</dbReference>
<accession>A0A078MFQ0</accession>
<dbReference type="GO" id="GO:1990228">
    <property type="term" value="C:sulfurtransferase complex"/>
    <property type="evidence" value="ECO:0007669"/>
    <property type="project" value="TreeGrafter"/>
</dbReference>
<name>A0A078MFQ0_9PSED</name>
<proteinExistence type="predicted"/>
<dbReference type="OrthoDB" id="9795117at2"/>
<gene>
    <name evidence="1" type="ORF">BN1049_01897</name>
</gene>
<dbReference type="EMBL" id="LM997413">
    <property type="protein sequence ID" value="CEA05115.1"/>
    <property type="molecule type" value="Genomic_DNA"/>
</dbReference>
<organism evidence="1">
    <name type="scientific">Pseudomonas saudimassiliensis</name>
    <dbReference type="NCBI Taxonomy" id="1461581"/>
    <lineage>
        <taxon>Bacteria</taxon>
        <taxon>Pseudomonadati</taxon>
        <taxon>Pseudomonadota</taxon>
        <taxon>Gammaproteobacteria</taxon>
        <taxon>Pseudomonadales</taxon>
        <taxon>Pseudomonadaceae</taxon>
        <taxon>Pseudomonas</taxon>
    </lineage>
</organism>
<dbReference type="GO" id="GO:0002143">
    <property type="term" value="P:tRNA wobble position uridine thiolation"/>
    <property type="evidence" value="ECO:0007669"/>
    <property type="project" value="InterPro"/>
</dbReference>
<dbReference type="PANTHER" id="PTHR37526">
    <property type="entry name" value="PROTEIN TUSB"/>
    <property type="match status" value="1"/>
</dbReference>
<dbReference type="PANTHER" id="PTHR37526:SF1">
    <property type="entry name" value="PROTEIN TUSB"/>
    <property type="match status" value="1"/>
</dbReference>
<reference evidence="1" key="1">
    <citation type="submission" date="2014-07" db="EMBL/GenBank/DDBJ databases">
        <authorList>
            <person name="Urmite Genomes Urmite Genomes"/>
        </authorList>
    </citation>
    <scope>NUCLEOTIDE SEQUENCE</scope>
    <source>
        <strain evidence="1">12M76_air</strain>
    </source>
</reference>
<dbReference type="EMBL" id="LK391969">
    <property type="protein sequence ID" value="CEF26956.1"/>
    <property type="molecule type" value="Genomic_DNA"/>
</dbReference>
<sequence>MLHILRHSPHAETRFASCLRAISADQSLLLIEDAAYALLPGTSSRNALEYLPGNVQLYTLESDLLARGIALDDVSARIQLIDYSMMVALCTEHSKVVSW</sequence>